<gene>
    <name evidence="1" type="ORF">ACFQZM_41105</name>
</gene>
<reference evidence="2" key="1">
    <citation type="journal article" date="2019" name="Int. J. Syst. Evol. Microbiol.">
        <title>The Global Catalogue of Microorganisms (GCM) 10K type strain sequencing project: providing services to taxonomists for standard genome sequencing and annotation.</title>
        <authorList>
            <consortium name="The Broad Institute Genomics Platform"/>
            <consortium name="The Broad Institute Genome Sequencing Center for Infectious Disease"/>
            <person name="Wu L."/>
            <person name="Ma J."/>
        </authorList>
    </citation>
    <scope>NUCLEOTIDE SEQUENCE [LARGE SCALE GENOMIC DNA]</scope>
    <source>
        <strain evidence="2">JCM 9371</strain>
    </source>
</reference>
<keyword evidence="2" id="KW-1185">Reference proteome</keyword>
<sequence length="133" mass="14164">MQAHLDYAIKQIKAADNVPNLLVSAFTGLELIERATTVLAGEASETAYPAYRAALDEASESWWALSEAPTLAWLGSSEAFTADLQDFADSIARLVMVSAEAIMTVASKTTDPADRAACLRAAHHAGHIYAALK</sequence>
<dbReference type="Proteomes" id="UP001597063">
    <property type="component" value="Unassembled WGS sequence"/>
</dbReference>
<protein>
    <submittedName>
        <fullName evidence="1">Uncharacterized protein</fullName>
    </submittedName>
</protein>
<organism evidence="1 2">
    <name type="scientific">Actinomadura fibrosa</name>
    <dbReference type="NCBI Taxonomy" id="111802"/>
    <lineage>
        <taxon>Bacteria</taxon>
        <taxon>Bacillati</taxon>
        <taxon>Actinomycetota</taxon>
        <taxon>Actinomycetes</taxon>
        <taxon>Streptosporangiales</taxon>
        <taxon>Thermomonosporaceae</taxon>
        <taxon>Actinomadura</taxon>
    </lineage>
</organism>
<accession>A0ABW2XXD9</accession>
<dbReference type="EMBL" id="JBHTGP010000025">
    <property type="protein sequence ID" value="MFD0690948.1"/>
    <property type="molecule type" value="Genomic_DNA"/>
</dbReference>
<evidence type="ECO:0000313" key="1">
    <source>
        <dbReference type="EMBL" id="MFD0690948.1"/>
    </source>
</evidence>
<name>A0ABW2XXD9_9ACTN</name>
<evidence type="ECO:0000313" key="2">
    <source>
        <dbReference type="Proteomes" id="UP001597063"/>
    </source>
</evidence>
<comment type="caution">
    <text evidence="1">The sequence shown here is derived from an EMBL/GenBank/DDBJ whole genome shotgun (WGS) entry which is preliminary data.</text>
</comment>
<proteinExistence type="predicted"/>
<dbReference type="RefSeq" id="WP_131758008.1">
    <property type="nucleotide sequence ID" value="NZ_CAACUY010000042.1"/>
</dbReference>